<dbReference type="GO" id="GO:0004075">
    <property type="term" value="F:biotin carboxylase activity"/>
    <property type="evidence" value="ECO:0007669"/>
    <property type="project" value="UniProtKB-EC"/>
</dbReference>
<dbReference type="InterPro" id="IPR005481">
    <property type="entry name" value="BC-like_N"/>
</dbReference>
<dbReference type="InterPro" id="IPR011764">
    <property type="entry name" value="Biotin_carboxylation_dom"/>
</dbReference>
<dbReference type="PROSITE" id="PS50975">
    <property type="entry name" value="ATP_GRASP"/>
    <property type="match status" value="1"/>
</dbReference>
<dbReference type="PANTHER" id="PTHR18866:SF126">
    <property type="entry name" value="BIOTIN CARBOXYLASE"/>
    <property type="match status" value="1"/>
</dbReference>
<keyword evidence="12" id="KW-1185">Reference proteome</keyword>
<dbReference type="SUPFAM" id="SSF51230">
    <property type="entry name" value="Single hybrid motif"/>
    <property type="match status" value="1"/>
</dbReference>
<dbReference type="SUPFAM" id="SSF52440">
    <property type="entry name" value="PreATP-grasp domain"/>
    <property type="match status" value="1"/>
</dbReference>
<name>A0A1Y2MK61_PSEAH</name>
<evidence type="ECO:0000256" key="5">
    <source>
        <dbReference type="ARBA" id="ARBA00023267"/>
    </source>
</evidence>
<dbReference type="Proteomes" id="UP000194360">
    <property type="component" value="Unassembled WGS sequence"/>
</dbReference>
<dbReference type="Pfam" id="PF21139">
    <property type="entry name" value="BT_MCC_alpha"/>
    <property type="match status" value="1"/>
</dbReference>
<organism evidence="11 12">
    <name type="scientific">Pseudonocardia autotrophica</name>
    <name type="common">Amycolata autotrophica</name>
    <name type="synonym">Nocardia autotrophica</name>
    <dbReference type="NCBI Taxonomy" id="2074"/>
    <lineage>
        <taxon>Bacteria</taxon>
        <taxon>Bacillati</taxon>
        <taxon>Actinomycetota</taxon>
        <taxon>Actinomycetes</taxon>
        <taxon>Pseudonocardiales</taxon>
        <taxon>Pseudonocardiaceae</taxon>
        <taxon>Pseudonocardia</taxon>
    </lineage>
</organism>
<dbReference type="Pfam" id="PF02785">
    <property type="entry name" value="Biotin_carb_C"/>
    <property type="match status" value="1"/>
</dbReference>
<dbReference type="InterPro" id="IPR050856">
    <property type="entry name" value="Biotin_carboxylase_complex"/>
</dbReference>
<feature type="domain" description="ATP-grasp" evidence="9">
    <location>
        <begin position="120"/>
        <end position="321"/>
    </location>
</feature>
<dbReference type="Pfam" id="PF02786">
    <property type="entry name" value="CPSase_L_D2"/>
    <property type="match status" value="1"/>
</dbReference>
<evidence type="ECO:0000256" key="1">
    <source>
        <dbReference type="ARBA" id="ARBA00001953"/>
    </source>
</evidence>
<dbReference type="Gene3D" id="2.40.50.100">
    <property type="match status" value="1"/>
</dbReference>
<evidence type="ECO:0000256" key="2">
    <source>
        <dbReference type="ARBA" id="ARBA00022598"/>
    </source>
</evidence>
<gene>
    <name evidence="11" type="primary">accA1_4</name>
    <name evidence="11" type="ORF">BG845_06002</name>
</gene>
<dbReference type="PROSITE" id="PS50979">
    <property type="entry name" value="BC"/>
    <property type="match status" value="1"/>
</dbReference>
<keyword evidence="3 7" id="KW-0547">Nucleotide-binding</keyword>
<dbReference type="SUPFAM" id="SSF51246">
    <property type="entry name" value="Rudiment single hybrid motif"/>
    <property type="match status" value="1"/>
</dbReference>
<dbReference type="InterPro" id="IPR005482">
    <property type="entry name" value="Biotin_COase_C"/>
</dbReference>
<dbReference type="Gene3D" id="3.30.470.20">
    <property type="entry name" value="ATP-grasp fold, B domain"/>
    <property type="match status" value="1"/>
</dbReference>
<dbReference type="SMART" id="SM00878">
    <property type="entry name" value="Biotin_carb_C"/>
    <property type="match status" value="1"/>
</dbReference>
<dbReference type="SUPFAM" id="SSF56059">
    <property type="entry name" value="Glutathione synthetase ATP-binding domain-like"/>
    <property type="match status" value="1"/>
</dbReference>
<evidence type="ECO:0000256" key="7">
    <source>
        <dbReference type="PROSITE-ProRule" id="PRU00409"/>
    </source>
</evidence>
<dbReference type="InterPro" id="IPR011761">
    <property type="entry name" value="ATP-grasp"/>
</dbReference>
<dbReference type="PANTHER" id="PTHR18866">
    <property type="entry name" value="CARBOXYLASE:PYRUVATE/ACETYL-COA/PROPIONYL-COA CARBOXYLASE"/>
    <property type="match status" value="1"/>
</dbReference>
<evidence type="ECO:0000313" key="11">
    <source>
        <dbReference type="EMBL" id="OSY35562.1"/>
    </source>
</evidence>
<dbReference type="GO" id="GO:0046872">
    <property type="term" value="F:metal ion binding"/>
    <property type="evidence" value="ECO:0007669"/>
    <property type="project" value="InterPro"/>
</dbReference>
<evidence type="ECO:0000259" key="9">
    <source>
        <dbReference type="PROSITE" id="PS50975"/>
    </source>
</evidence>
<evidence type="ECO:0000259" key="8">
    <source>
        <dbReference type="PROSITE" id="PS50968"/>
    </source>
</evidence>
<dbReference type="PROSITE" id="PS00867">
    <property type="entry name" value="CPSASE_2"/>
    <property type="match status" value="1"/>
</dbReference>
<dbReference type="RefSeq" id="WP_085916091.1">
    <property type="nucleotide sequence ID" value="NZ_AP018920.1"/>
</dbReference>
<dbReference type="STRING" id="2074.BG845_06002"/>
<dbReference type="CDD" id="cd06850">
    <property type="entry name" value="biotinyl_domain"/>
    <property type="match status" value="1"/>
</dbReference>
<reference evidence="11 12" key="1">
    <citation type="submission" date="2016-09" db="EMBL/GenBank/DDBJ databases">
        <title>Pseudonocardia autotrophica DSM535, a candidate organism with high potential of specific P450 cytochromes.</title>
        <authorList>
            <person name="Grumaz C."/>
            <person name="Vainshtein Y."/>
            <person name="Kirstahler P."/>
            <person name="Sohn K."/>
        </authorList>
    </citation>
    <scope>NUCLEOTIDE SEQUENCE [LARGE SCALE GENOMIC DNA]</scope>
    <source>
        <strain evidence="11 12">DSM 535</strain>
    </source>
</reference>
<keyword evidence="4 7" id="KW-0067">ATP-binding</keyword>
<dbReference type="GO" id="GO:0005524">
    <property type="term" value="F:ATP binding"/>
    <property type="evidence" value="ECO:0007669"/>
    <property type="project" value="UniProtKB-UniRule"/>
</dbReference>
<sequence>MIEKLLVANRGEIAARVQRTAHRLGIGTVAVFSDADSGAGFVHDADEAVRLPGTAPADTYLRGDLVIAAALATGADAVHPGYGFLSENAGFARDCAAAGLTFVGPSPEAIAAMGSKVEAKALMEAAGVPVLPGVTVTAETDLAAAGERIGFPLLVKAAYGGGGRGMRVVDDPAALADAVESARREAAGAFGDGLVFLERYLVDPRHVEVQILGDAHGAVVHLFERECSIQRRHQKIVEECPSPAVSEALRAELGAAAVAAGKAIGYTGAGTVEFVLVNGRSAGSAGEFFFLEVNTRLQVEHPVTELVTGLDLVEQQLRIAEGAPLGPEVRDATITGHAIEARLYAEDVTADGYLPATGTLHRFDVPGEVRVDSGVGTGSVVSPHYDPMLAKVIAHAPTRTGAARALGRALSGAALHGVTTNRDLLVGILRSPEFLAGDTDTGFLVRHDPVALGAGTLSGDGHRHAAAAALAAQASHRSSARVLAGMPSGWRNVGGAFQRVTYRLGERELPVSYRFRRDGLDLRIGDEPLAATPVSVTPDAVVLEIDGIRRIHRVHRADGVSYVDGPDGSVALHEVPRFADPNAITRAGSLLAPMPGSVARVHAAVGDEVTAGQPLVVLEAMKMEHTIAAPADGVLGELRVTPGDQVDSGQVLAVVEEPGS</sequence>
<comment type="catalytic activity">
    <reaction evidence="6">
        <text>N(6)-biotinyl-L-lysyl-[protein] + hydrogencarbonate + ATP = N(6)-carboxybiotinyl-L-lysyl-[protein] + ADP + phosphate + H(+)</text>
        <dbReference type="Rhea" id="RHEA:13501"/>
        <dbReference type="Rhea" id="RHEA-COMP:10505"/>
        <dbReference type="Rhea" id="RHEA-COMP:10506"/>
        <dbReference type="ChEBI" id="CHEBI:15378"/>
        <dbReference type="ChEBI" id="CHEBI:17544"/>
        <dbReference type="ChEBI" id="CHEBI:30616"/>
        <dbReference type="ChEBI" id="CHEBI:43474"/>
        <dbReference type="ChEBI" id="CHEBI:83144"/>
        <dbReference type="ChEBI" id="CHEBI:83145"/>
        <dbReference type="ChEBI" id="CHEBI:456216"/>
        <dbReference type="EC" id="6.3.4.14"/>
    </reaction>
    <physiologicalReaction direction="left-to-right" evidence="6">
        <dbReference type="Rhea" id="RHEA:13502"/>
    </physiologicalReaction>
</comment>
<dbReference type="PROSITE" id="PS00188">
    <property type="entry name" value="BIOTIN"/>
    <property type="match status" value="1"/>
</dbReference>
<protein>
    <submittedName>
        <fullName evidence="11">Acetyl-/propionyl-coenzyme A carboxylase alpha chain</fullName>
    </submittedName>
</protein>
<dbReference type="InterPro" id="IPR000089">
    <property type="entry name" value="Biotin_lipoyl"/>
</dbReference>
<dbReference type="AlphaFoldDB" id="A0A1Y2MK61"/>
<comment type="cofactor">
    <cofactor evidence="1">
        <name>biotin</name>
        <dbReference type="ChEBI" id="CHEBI:57586"/>
    </cofactor>
</comment>
<comment type="caution">
    <text evidence="11">The sequence shown here is derived from an EMBL/GenBank/DDBJ whole genome shotgun (WGS) entry which is preliminary data.</text>
</comment>
<dbReference type="InterPro" id="IPR048429">
    <property type="entry name" value="MCC_alpha_BT"/>
</dbReference>
<evidence type="ECO:0000256" key="3">
    <source>
        <dbReference type="ARBA" id="ARBA00022741"/>
    </source>
</evidence>
<dbReference type="PROSITE" id="PS00866">
    <property type="entry name" value="CPSASE_1"/>
    <property type="match status" value="1"/>
</dbReference>
<keyword evidence="2" id="KW-0436">Ligase</keyword>
<feature type="domain" description="Biotin carboxylation" evidence="10">
    <location>
        <begin position="1"/>
        <end position="449"/>
    </location>
</feature>
<dbReference type="Pfam" id="PF00289">
    <property type="entry name" value="Biotin_carb_N"/>
    <property type="match status" value="1"/>
</dbReference>
<dbReference type="FunFam" id="2.40.50.100:FF:000003">
    <property type="entry name" value="Acetyl-CoA carboxylase biotin carboxyl carrier protein"/>
    <property type="match status" value="1"/>
</dbReference>
<dbReference type="InterPro" id="IPR011053">
    <property type="entry name" value="Single_hybrid_motif"/>
</dbReference>
<accession>A0A1Y2MK61</accession>
<feature type="domain" description="Lipoyl-binding" evidence="8">
    <location>
        <begin position="575"/>
        <end position="656"/>
    </location>
</feature>
<dbReference type="Pfam" id="PF00364">
    <property type="entry name" value="Biotin_lipoyl"/>
    <property type="match status" value="1"/>
</dbReference>
<keyword evidence="5" id="KW-0092">Biotin</keyword>
<dbReference type="InterPro" id="IPR005479">
    <property type="entry name" value="CPAse_ATP-bd"/>
</dbReference>
<dbReference type="InterPro" id="IPR001882">
    <property type="entry name" value="Biotin_BS"/>
</dbReference>
<dbReference type="OrthoDB" id="9760256at2"/>
<dbReference type="InterPro" id="IPR011054">
    <property type="entry name" value="Rudment_hybrid_motif"/>
</dbReference>
<dbReference type="PROSITE" id="PS50968">
    <property type="entry name" value="BIOTINYL_LIPOYL"/>
    <property type="match status" value="1"/>
</dbReference>
<evidence type="ECO:0000256" key="4">
    <source>
        <dbReference type="ARBA" id="ARBA00022840"/>
    </source>
</evidence>
<evidence type="ECO:0000256" key="6">
    <source>
        <dbReference type="ARBA" id="ARBA00048501"/>
    </source>
</evidence>
<evidence type="ECO:0000313" key="12">
    <source>
        <dbReference type="Proteomes" id="UP000194360"/>
    </source>
</evidence>
<dbReference type="EMBL" id="MIGB01000050">
    <property type="protein sequence ID" value="OSY35562.1"/>
    <property type="molecule type" value="Genomic_DNA"/>
</dbReference>
<dbReference type="FunFam" id="3.40.50.20:FF:000010">
    <property type="entry name" value="Propionyl-CoA carboxylase subunit alpha"/>
    <property type="match status" value="1"/>
</dbReference>
<proteinExistence type="predicted"/>
<dbReference type="InterPro" id="IPR016185">
    <property type="entry name" value="PreATP-grasp_dom_sf"/>
</dbReference>
<evidence type="ECO:0000259" key="10">
    <source>
        <dbReference type="PROSITE" id="PS50979"/>
    </source>
</evidence>